<accession>A0AAV3SD91</accession>
<evidence type="ECO:0000313" key="2">
    <source>
        <dbReference type="EMBL" id="GAA0451611.1"/>
    </source>
</evidence>
<dbReference type="EMBL" id="BAAADN010000005">
    <property type="protein sequence ID" value="GAA0451611.1"/>
    <property type="molecule type" value="Genomic_DNA"/>
</dbReference>
<dbReference type="Proteomes" id="UP001500962">
    <property type="component" value="Unassembled WGS sequence"/>
</dbReference>
<reference evidence="2" key="1">
    <citation type="journal article" date="2014" name="Int. J. Syst. Evol. Microbiol.">
        <title>Complete genome sequence of Corynebacterium casei LMG S-19264T (=DSM 44701T), isolated from a smear-ripened cheese.</title>
        <authorList>
            <consortium name="US DOE Joint Genome Institute (JGI-PGF)"/>
            <person name="Walter F."/>
            <person name="Albersmeier A."/>
            <person name="Kalinowski J."/>
            <person name="Ruckert C."/>
        </authorList>
    </citation>
    <scope>NUCLEOTIDE SEQUENCE</scope>
    <source>
        <strain evidence="2">JCM 12289</strain>
    </source>
</reference>
<dbReference type="AlphaFoldDB" id="A0AAV3SD91"/>
<name>A0AAV3SD91_HALDO</name>
<gene>
    <name evidence="2" type="ORF">GCM10008985_04070</name>
</gene>
<feature type="compositionally biased region" description="Basic and acidic residues" evidence="1">
    <location>
        <begin position="12"/>
        <end position="58"/>
    </location>
</feature>
<protein>
    <submittedName>
        <fullName evidence="2">Uncharacterized protein</fullName>
    </submittedName>
</protein>
<feature type="compositionally biased region" description="Acidic residues" evidence="1">
    <location>
        <begin position="1"/>
        <end position="11"/>
    </location>
</feature>
<sequence length="58" mass="6935">MGDPTDTGEDSCSERALNRPELKPITRDERNEEHHRTEYAREEASRKDQRQEHVRRTD</sequence>
<evidence type="ECO:0000313" key="3">
    <source>
        <dbReference type="Proteomes" id="UP001500962"/>
    </source>
</evidence>
<proteinExistence type="predicted"/>
<feature type="region of interest" description="Disordered" evidence="1">
    <location>
        <begin position="1"/>
        <end position="58"/>
    </location>
</feature>
<organism evidence="2 3">
    <name type="scientific">Halococcus dombrowskii</name>
    <dbReference type="NCBI Taxonomy" id="179637"/>
    <lineage>
        <taxon>Archaea</taxon>
        <taxon>Methanobacteriati</taxon>
        <taxon>Methanobacteriota</taxon>
        <taxon>Stenosarchaea group</taxon>
        <taxon>Halobacteria</taxon>
        <taxon>Halobacteriales</taxon>
        <taxon>Halococcaceae</taxon>
        <taxon>Halococcus</taxon>
    </lineage>
</organism>
<evidence type="ECO:0000256" key="1">
    <source>
        <dbReference type="SAM" id="MobiDB-lite"/>
    </source>
</evidence>
<comment type="caution">
    <text evidence="2">The sequence shown here is derived from an EMBL/GenBank/DDBJ whole genome shotgun (WGS) entry which is preliminary data.</text>
</comment>
<reference evidence="2" key="2">
    <citation type="submission" date="2023-12" db="EMBL/GenBank/DDBJ databases">
        <authorList>
            <person name="Sun Q."/>
            <person name="Inoue M."/>
        </authorList>
    </citation>
    <scope>NUCLEOTIDE SEQUENCE</scope>
    <source>
        <strain evidence="2">JCM 12289</strain>
    </source>
</reference>